<evidence type="ECO:0000313" key="1">
    <source>
        <dbReference type="Proteomes" id="UP000887565"/>
    </source>
</evidence>
<dbReference type="WBParaSite" id="nRc.2.0.1.t45080-RA">
    <property type="protein sequence ID" value="nRc.2.0.1.t45080-RA"/>
    <property type="gene ID" value="nRc.2.0.1.g45080"/>
</dbReference>
<accession>A0A915L5M3</accession>
<dbReference type="AlphaFoldDB" id="A0A915L5M3"/>
<dbReference type="Proteomes" id="UP000887565">
    <property type="component" value="Unplaced"/>
</dbReference>
<sequence>MDAVLSESTFWLHLPPYMDWCTIINVMEPGYLGGDRATYWGRRVSDCPKFQEGPRRRAIDFRTKK</sequence>
<organism evidence="1 2">
    <name type="scientific">Romanomermis culicivorax</name>
    <name type="common">Nematode worm</name>
    <dbReference type="NCBI Taxonomy" id="13658"/>
    <lineage>
        <taxon>Eukaryota</taxon>
        <taxon>Metazoa</taxon>
        <taxon>Ecdysozoa</taxon>
        <taxon>Nematoda</taxon>
        <taxon>Enoplea</taxon>
        <taxon>Dorylaimia</taxon>
        <taxon>Mermithida</taxon>
        <taxon>Mermithoidea</taxon>
        <taxon>Mermithidae</taxon>
        <taxon>Romanomermis</taxon>
    </lineage>
</organism>
<protein>
    <submittedName>
        <fullName evidence="2">Uncharacterized protein</fullName>
    </submittedName>
</protein>
<keyword evidence="1" id="KW-1185">Reference proteome</keyword>
<evidence type="ECO:0000313" key="2">
    <source>
        <dbReference type="WBParaSite" id="nRc.2.0.1.t45080-RA"/>
    </source>
</evidence>
<reference evidence="2" key="1">
    <citation type="submission" date="2022-11" db="UniProtKB">
        <authorList>
            <consortium name="WormBaseParasite"/>
        </authorList>
    </citation>
    <scope>IDENTIFICATION</scope>
</reference>
<proteinExistence type="predicted"/>
<name>A0A915L5M3_ROMCU</name>